<protein>
    <recommendedName>
        <fullName evidence="2">DUF6680 domain-containing protein</fullName>
    </recommendedName>
</protein>
<name>A0A840HQQ5_9SPHN</name>
<dbReference type="Proteomes" id="UP000575068">
    <property type="component" value="Unassembled WGS sequence"/>
</dbReference>
<keyword evidence="4" id="KW-1185">Reference proteome</keyword>
<evidence type="ECO:0000313" key="3">
    <source>
        <dbReference type="EMBL" id="MBB4640041.1"/>
    </source>
</evidence>
<evidence type="ECO:0000259" key="2">
    <source>
        <dbReference type="Pfam" id="PF20385"/>
    </source>
</evidence>
<accession>A0A840HQQ5</accession>
<proteinExistence type="predicted"/>
<dbReference type="Pfam" id="PF20385">
    <property type="entry name" value="DUF6680"/>
    <property type="match status" value="1"/>
</dbReference>
<gene>
    <name evidence="3" type="ORF">HNQ99_000321</name>
</gene>
<evidence type="ECO:0000313" key="4">
    <source>
        <dbReference type="Proteomes" id="UP000575068"/>
    </source>
</evidence>
<dbReference type="InterPro" id="IPR046502">
    <property type="entry name" value="DUF6680"/>
</dbReference>
<comment type="caution">
    <text evidence="3">The sequence shown here is derived from an EMBL/GenBank/DDBJ whole genome shotgun (WGS) entry which is preliminary data.</text>
</comment>
<keyword evidence="1" id="KW-1133">Transmembrane helix</keyword>
<feature type="transmembrane region" description="Helical" evidence="1">
    <location>
        <begin position="6"/>
        <end position="26"/>
    </location>
</feature>
<dbReference type="EMBL" id="JACHOV010000001">
    <property type="protein sequence ID" value="MBB4640041.1"/>
    <property type="molecule type" value="Genomic_DNA"/>
</dbReference>
<dbReference type="RefSeq" id="WP_184473883.1">
    <property type="nucleotide sequence ID" value="NZ_JACHOV010000001.1"/>
</dbReference>
<keyword evidence="1" id="KW-0472">Membrane</keyword>
<keyword evidence="1" id="KW-0812">Transmembrane</keyword>
<sequence>MTTNEIINLSAILAGPIFAVVITLWWQHRQRKHEMRFKLAQTIWDTHHDSTQAEFSAAIRAIPIIFNKDAKVRSAWKGFMGNVNQKPSTGNEGSHEQDFVDRKHDLILALSNAVDLNVTEREIRDSVYVASAYTDMSNLMKRSYEAQVRIAEALENNNRLIEQSLHNSSNRQGQ</sequence>
<feature type="domain" description="DUF6680" evidence="2">
    <location>
        <begin position="1"/>
        <end position="153"/>
    </location>
</feature>
<dbReference type="AlphaFoldDB" id="A0A840HQQ5"/>
<evidence type="ECO:0000256" key="1">
    <source>
        <dbReference type="SAM" id="Phobius"/>
    </source>
</evidence>
<organism evidence="3 4">
    <name type="scientific">Rhizorhapis suberifaciens</name>
    <name type="common">corky root of lettuce</name>
    <dbReference type="NCBI Taxonomy" id="13656"/>
    <lineage>
        <taxon>Bacteria</taxon>
        <taxon>Pseudomonadati</taxon>
        <taxon>Pseudomonadota</taxon>
        <taxon>Alphaproteobacteria</taxon>
        <taxon>Sphingomonadales</taxon>
        <taxon>Sphingomonadaceae</taxon>
        <taxon>Rhizorhapis</taxon>
    </lineage>
</organism>
<reference evidence="3 4" key="1">
    <citation type="submission" date="2020-08" db="EMBL/GenBank/DDBJ databases">
        <title>Genomic Encyclopedia of Type Strains, Phase IV (KMG-IV): sequencing the most valuable type-strain genomes for metagenomic binning, comparative biology and taxonomic classification.</title>
        <authorList>
            <person name="Goeker M."/>
        </authorList>
    </citation>
    <scope>NUCLEOTIDE SEQUENCE [LARGE SCALE GENOMIC DNA]</scope>
    <source>
        <strain evidence="3 4">DSM 7465</strain>
    </source>
</reference>